<dbReference type="EMBL" id="FNEZ01000004">
    <property type="protein sequence ID" value="SDK16225.1"/>
    <property type="molecule type" value="Genomic_DNA"/>
</dbReference>
<keyword evidence="5 6" id="KW-0472">Membrane</keyword>
<feature type="transmembrane region" description="Helical" evidence="6">
    <location>
        <begin position="185"/>
        <end position="210"/>
    </location>
</feature>
<evidence type="ECO:0000256" key="2">
    <source>
        <dbReference type="ARBA" id="ARBA00022475"/>
    </source>
</evidence>
<dbReference type="PANTHER" id="PTHR30213:SF1">
    <property type="entry name" value="INNER MEMBRANE PROTEIN YHJD"/>
    <property type="match status" value="1"/>
</dbReference>
<feature type="transmembrane region" description="Helical" evidence="6">
    <location>
        <begin position="36"/>
        <end position="59"/>
    </location>
</feature>
<keyword evidence="4 6" id="KW-1133">Transmembrane helix</keyword>
<accession>A0A1G8ZPD1</accession>
<gene>
    <name evidence="7" type="ORF">SAMN04487935_2662</name>
</gene>
<dbReference type="Proteomes" id="UP000199580">
    <property type="component" value="Unassembled WGS sequence"/>
</dbReference>
<reference evidence="7 8" key="1">
    <citation type="submission" date="2016-10" db="EMBL/GenBank/DDBJ databases">
        <authorList>
            <person name="de Groot N.N."/>
        </authorList>
    </citation>
    <scope>NUCLEOTIDE SEQUENCE [LARGE SCALE GENOMIC DNA]</scope>
    <source>
        <strain evidence="7 8">CGMCC 1.10076</strain>
    </source>
</reference>
<dbReference type="STRING" id="1128970.SAMN04487935_2662"/>
<keyword evidence="2" id="KW-1003">Cell membrane</keyword>
<keyword evidence="3 6" id="KW-0812">Transmembrane</keyword>
<dbReference type="InterPro" id="IPR017039">
    <property type="entry name" value="Virul_fac_BrkB"/>
</dbReference>
<dbReference type="OrthoDB" id="9797028at2"/>
<evidence type="ECO:0000256" key="4">
    <source>
        <dbReference type="ARBA" id="ARBA00022989"/>
    </source>
</evidence>
<dbReference type="PANTHER" id="PTHR30213">
    <property type="entry name" value="INNER MEMBRANE PROTEIN YHJD"/>
    <property type="match status" value="1"/>
</dbReference>
<evidence type="ECO:0000313" key="7">
    <source>
        <dbReference type="EMBL" id="SDK16225.1"/>
    </source>
</evidence>
<proteinExistence type="predicted"/>
<dbReference type="RefSeq" id="WP_091396426.1">
    <property type="nucleotide sequence ID" value="NZ_BKAI01000008.1"/>
</dbReference>
<evidence type="ECO:0000256" key="3">
    <source>
        <dbReference type="ARBA" id="ARBA00022692"/>
    </source>
</evidence>
<evidence type="ECO:0000256" key="1">
    <source>
        <dbReference type="ARBA" id="ARBA00004651"/>
    </source>
</evidence>
<sequence length="325" mass="35713">MKNPFTKQKAKDALGILKKTFNSFIEDRALKLSAALSYYTIFSLAPLLLLMISLAGLFLGRDAIQGHVFSEINGLVGNEAALQIQDIIKHMELSGKTNMAVIIGSVTLIIGATSVFGEIQDSINLIWKVKAKPKRGWVKLLKDRLLSSSLIVGLGFLLIVSLIVNGALVALSGLIKMYFPEITVFVFYVINIVISFGVITILFGVIFKVLPDAKIAWKDVRIGAFFTACLFMLGRYLIGIYIETSSTGSAYGAAGSLIIILVWVYYTAAILYFGAEFTKVYAEYIGSKIEPADYAVYIEQHELEKTNGVLPPKPVKHEANDQIVQ</sequence>
<dbReference type="PIRSF" id="PIRSF035875">
    <property type="entry name" value="RNase_BN"/>
    <property type="match status" value="1"/>
</dbReference>
<protein>
    <submittedName>
        <fullName evidence="7">Membrane protein</fullName>
    </submittedName>
</protein>
<name>A0A1G8ZPD1_9FLAO</name>
<dbReference type="AlphaFoldDB" id="A0A1G8ZPD1"/>
<evidence type="ECO:0000256" key="5">
    <source>
        <dbReference type="ARBA" id="ARBA00023136"/>
    </source>
</evidence>
<feature type="transmembrane region" description="Helical" evidence="6">
    <location>
        <begin position="248"/>
        <end position="273"/>
    </location>
</feature>
<feature type="transmembrane region" description="Helical" evidence="6">
    <location>
        <begin position="99"/>
        <end position="127"/>
    </location>
</feature>
<dbReference type="Pfam" id="PF03631">
    <property type="entry name" value="Virul_fac_BrkB"/>
    <property type="match status" value="1"/>
</dbReference>
<dbReference type="NCBIfam" id="TIGR00765">
    <property type="entry name" value="yihY_not_rbn"/>
    <property type="match status" value="1"/>
</dbReference>
<keyword evidence="8" id="KW-1185">Reference proteome</keyword>
<feature type="transmembrane region" description="Helical" evidence="6">
    <location>
        <begin position="148"/>
        <end position="179"/>
    </location>
</feature>
<evidence type="ECO:0000256" key="6">
    <source>
        <dbReference type="SAM" id="Phobius"/>
    </source>
</evidence>
<comment type="subcellular location">
    <subcellularLocation>
        <location evidence="1">Cell membrane</location>
        <topology evidence="1">Multi-pass membrane protein</topology>
    </subcellularLocation>
</comment>
<evidence type="ECO:0000313" key="8">
    <source>
        <dbReference type="Proteomes" id="UP000199580"/>
    </source>
</evidence>
<feature type="transmembrane region" description="Helical" evidence="6">
    <location>
        <begin position="222"/>
        <end position="242"/>
    </location>
</feature>
<dbReference type="GO" id="GO:0005886">
    <property type="term" value="C:plasma membrane"/>
    <property type="evidence" value="ECO:0007669"/>
    <property type="project" value="UniProtKB-SubCell"/>
</dbReference>
<organism evidence="7 8">
    <name type="scientific">Flavobacterium noncentrifugens</name>
    <dbReference type="NCBI Taxonomy" id="1128970"/>
    <lineage>
        <taxon>Bacteria</taxon>
        <taxon>Pseudomonadati</taxon>
        <taxon>Bacteroidota</taxon>
        <taxon>Flavobacteriia</taxon>
        <taxon>Flavobacteriales</taxon>
        <taxon>Flavobacteriaceae</taxon>
        <taxon>Flavobacterium</taxon>
    </lineage>
</organism>